<organism evidence="2 3">
    <name type="scientific">Aristolochia fimbriata</name>
    <name type="common">White veined hardy Dutchman's pipe vine</name>
    <dbReference type="NCBI Taxonomy" id="158543"/>
    <lineage>
        <taxon>Eukaryota</taxon>
        <taxon>Viridiplantae</taxon>
        <taxon>Streptophyta</taxon>
        <taxon>Embryophyta</taxon>
        <taxon>Tracheophyta</taxon>
        <taxon>Spermatophyta</taxon>
        <taxon>Magnoliopsida</taxon>
        <taxon>Magnoliidae</taxon>
        <taxon>Piperales</taxon>
        <taxon>Aristolochiaceae</taxon>
        <taxon>Aristolochia</taxon>
    </lineage>
</organism>
<feature type="signal peptide" evidence="1">
    <location>
        <begin position="1"/>
        <end position="16"/>
    </location>
</feature>
<sequence>MVKGTQLTMILVLGLAAFFCSQRRQYFILESLHYRSTTISPKFKKCDKIFKAVAGEAFRECATAILSHLTSDTFSFSQACCKAENAVSNLPCWKDSVEYFSPVIPKWYSVLIKDYCASGKAPTTVPKVPIAEAPSP</sequence>
<reference evidence="2 3" key="1">
    <citation type="submission" date="2021-07" db="EMBL/GenBank/DDBJ databases">
        <title>The Aristolochia fimbriata genome: insights into angiosperm evolution, floral development and chemical biosynthesis.</title>
        <authorList>
            <person name="Jiao Y."/>
        </authorList>
    </citation>
    <scope>NUCLEOTIDE SEQUENCE [LARGE SCALE GENOMIC DNA]</scope>
    <source>
        <strain evidence="2">IBCAS-2021</strain>
        <tissue evidence="2">Leaf</tissue>
    </source>
</reference>
<dbReference type="EMBL" id="JAINDJ010000007">
    <property type="protein sequence ID" value="KAG9442767.1"/>
    <property type="molecule type" value="Genomic_DNA"/>
</dbReference>
<name>A0AAV7E5M9_ARIFI</name>
<keyword evidence="3" id="KW-1185">Reference proteome</keyword>
<gene>
    <name evidence="2" type="ORF">H6P81_018621</name>
</gene>
<keyword evidence="1" id="KW-0732">Signal</keyword>
<evidence type="ECO:0008006" key="4">
    <source>
        <dbReference type="Google" id="ProtNLM"/>
    </source>
</evidence>
<comment type="caution">
    <text evidence="2">The sequence shown here is derived from an EMBL/GenBank/DDBJ whole genome shotgun (WGS) entry which is preliminary data.</text>
</comment>
<evidence type="ECO:0000313" key="2">
    <source>
        <dbReference type="EMBL" id="KAG9442767.1"/>
    </source>
</evidence>
<dbReference type="Proteomes" id="UP000825729">
    <property type="component" value="Unassembled WGS sequence"/>
</dbReference>
<proteinExistence type="predicted"/>
<evidence type="ECO:0000256" key="1">
    <source>
        <dbReference type="SAM" id="SignalP"/>
    </source>
</evidence>
<evidence type="ECO:0000313" key="3">
    <source>
        <dbReference type="Proteomes" id="UP000825729"/>
    </source>
</evidence>
<feature type="chain" id="PRO_5043697933" description="Prolamin-like domain-containing protein" evidence="1">
    <location>
        <begin position="17"/>
        <end position="136"/>
    </location>
</feature>
<accession>A0AAV7E5M9</accession>
<dbReference type="AlphaFoldDB" id="A0AAV7E5M9"/>
<protein>
    <recommendedName>
        <fullName evidence="4">Prolamin-like domain-containing protein</fullName>
    </recommendedName>
</protein>